<feature type="transmembrane region" description="Helical" evidence="1">
    <location>
        <begin position="90"/>
        <end position="113"/>
    </location>
</feature>
<protein>
    <submittedName>
        <fullName evidence="2">Uncharacterized protein</fullName>
    </submittedName>
</protein>
<keyword evidence="1" id="KW-0472">Membrane</keyword>
<sequence length="204" mass="20930">MQSHDFMTVIRSRLSWLLCVWMLLPGVARAEAFADFARDTPVEERSHPRAVRILAGVGLGSLAAVAGGVGGALVADALCTPSGGGWFSGLQCLGPGLGGATLGVALGYSLGVWGGGEWVGGDGRLWATMLGATAGFGAGISLILASRTFEFWPVGLALGLVGTHLGYELSQPAVPARALQRRARLQPLLSFSQKGAQVGLGGVF</sequence>
<feature type="transmembrane region" description="Helical" evidence="1">
    <location>
        <begin position="125"/>
        <end position="145"/>
    </location>
</feature>
<feature type="transmembrane region" description="Helical" evidence="1">
    <location>
        <begin position="54"/>
        <end position="78"/>
    </location>
</feature>
<evidence type="ECO:0000313" key="3">
    <source>
        <dbReference type="Proteomes" id="UP000011682"/>
    </source>
</evidence>
<accession>S9P5S6</accession>
<keyword evidence="1" id="KW-1133">Transmembrane helix</keyword>
<gene>
    <name evidence="2" type="ORF">D187_004910</name>
</gene>
<comment type="caution">
    <text evidence="2">The sequence shown here is derived from an EMBL/GenBank/DDBJ whole genome shotgun (WGS) entry which is preliminary data.</text>
</comment>
<dbReference type="EMBL" id="ANAH02000037">
    <property type="protein sequence ID" value="EPX57577.1"/>
    <property type="molecule type" value="Genomic_DNA"/>
</dbReference>
<evidence type="ECO:0000256" key="1">
    <source>
        <dbReference type="SAM" id="Phobius"/>
    </source>
</evidence>
<reference evidence="2" key="1">
    <citation type="submission" date="2013-05" db="EMBL/GenBank/DDBJ databases">
        <title>Genome assembly of Cystobacter fuscus DSM 2262.</title>
        <authorList>
            <person name="Sharma G."/>
            <person name="Khatri I."/>
            <person name="Kaur C."/>
            <person name="Mayilraj S."/>
            <person name="Subramanian S."/>
        </authorList>
    </citation>
    <scope>NUCLEOTIDE SEQUENCE [LARGE SCALE GENOMIC DNA]</scope>
    <source>
        <strain evidence="2">DSM 2262</strain>
    </source>
</reference>
<evidence type="ECO:0000313" key="2">
    <source>
        <dbReference type="EMBL" id="EPX57577.1"/>
    </source>
</evidence>
<dbReference type="AlphaFoldDB" id="S9P5S6"/>
<dbReference type="Proteomes" id="UP000011682">
    <property type="component" value="Unassembled WGS sequence"/>
</dbReference>
<name>S9P5S6_CYSF2</name>
<proteinExistence type="predicted"/>
<keyword evidence="1" id="KW-0812">Transmembrane</keyword>
<keyword evidence="3" id="KW-1185">Reference proteome</keyword>
<organism evidence="2 3">
    <name type="scientific">Cystobacter fuscus (strain ATCC 25194 / DSM 2262 / NBRC 100088 / M29)</name>
    <dbReference type="NCBI Taxonomy" id="1242864"/>
    <lineage>
        <taxon>Bacteria</taxon>
        <taxon>Pseudomonadati</taxon>
        <taxon>Myxococcota</taxon>
        <taxon>Myxococcia</taxon>
        <taxon>Myxococcales</taxon>
        <taxon>Cystobacterineae</taxon>
        <taxon>Archangiaceae</taxon>
        <taxon>Cystobacter</taxon>
    </lineage>
</organism>